<reference evidence="2 3" key="1">
    <citation type="submission" date="2016-07" db="EMBL/GenBank/DDBJ databases">
        <title>Pervasive Adenine N6-methylation of Active Genes in Fungi.</title>
        <authorList>
            <consortium name="DOE Joint Genome Institute"/>
            <person name="Mondo S.J."/>
            <person name="Dannebaum R.O."/>
            <person name="Kuo R.C."/>
            <person name="Labutti K."/>
            <person name="Haridas S."/>
            <person name="Kuo A."/>
            <person name="Salamov A."/>
            <person name="Ahrendt S.R."/>
            <person name="Lipzen A."/>
            <person name="Sullivan W."/>
            <person name="Andreopoulos W.B."/>
            <person name="Clum A."/>
            <person name="Lindquist E."/>
            <person name="Daum C."/>
            <person name="Ramamoorthy G.K."/>
            <person name="Gryganskyi A."/>
            <person name="Culley D."/>
            <person name="Magnuson J.K."/>
            <person name="James T.Y."/>
            <person name="O'Malley M.A."/>
            <person name="Stajich J.E."/>
            <person name="Spatafora J.W."/>
            <person name="Visel A."/>
            <person name="Grigoriev I.V."/>
        </authorList>
    </citation>
    <scope>NUCLEOTIDE SEQUENCE [LARGE SCALE GENOMIC DNA]</scope>
    <source>
        <strain evidence="2 3">NRRL 3301</strain>
    </source>
</reference>
<evidence type="ECO:0000313" key="2">
    <source>
        <dbReference type="EMBL" id="ORX42597.1"/>
    </source>
</evidence>
<organism evidence="2 3">
    <name type="scientific">Hesseltinella vesiculosa</name>
    <dbReference type="NCBI Taxonomy" id="101127"/>
    <lineage>
        <taxon>Eukaryota</taxon>
        <taxon>Fungi</taxon>
        <taxon>Fungi incertae sedis</taxon>
        <taxon>Mucoromycota</taxon>
        <taxon>Mucoromycotina</taxon>
        <taxon>Mucoromycetes</taxon>
        <taxon>Mucorales</taxon>
        <taxon>Cunninghamellaceae</taxon>
        <taxon>Hesseltinella</taxon>
    </lineage>
</organism>
<protein>
    <submittedName>
        <fullName evidence="2">Uncharacterized protein</fullName>
    </submittedName>
</protein>
<dbReference type="AlphaFoldDB" id="A0A1X2G294"/>
<name>A0A1X2G294_9FUNG</name>
<dbReference type="EMBL" id="MCGT01000065">
    <property type="protein sequence ID" value="ORX42597.1"/>
    <property type="molecule type" value="Genomic_DNA"/>
</dbReference>
<feature type="non-terminal residue" evidence="2">
    <location>
        <position position="1"/>
    </location>
</feature>
<sequence length="82" mass="9476">RKEQQRRHGNFEGRGVNGPHDGYTVEELVKASKYYFELGSGEAIRNRMMFLMQHIMLLRGETTRALELAYLVDLEFEGEGPT</sequence>
<evidence type="ECO:0000256" key="1">
    <source>
        <dbReference type="SAM" id="MobiDB-lite"/>
    </source>
</evidence>
<keyword evidence="3" id="KW-1185">Reference proteome</keyword>
<dbReference type="Proteomes" id="UP000242146">
    <property type="component" value="Unassembled WGS sequence"/>
</dbReference>
<evidence type="ECO:0000313" key="3">
    <source>
        <dbReference type="Proteomes" id="UP000242146"/>
    </source>
</evidence>
<comment type="caution">
    <text evidence="2">The sequence shown here is derived from an EMBL/GenBank/DDBJ whole genome shotgun (WGS) entry which is preliminary data.</text>
</comment>
<accession>A0A1X2G294</accession>
<dbReference type="OrthoDB" id="2281860at2759"/>
<proteinExistence type="predicted"/>
<feature type="region of interest" description="Disordered" evidence="1">
    <location>
        <begin position="1"/>
        <end position="20"/>
    </location>
</feature>
<gene>
    <name evidence="2" type="ORF">DM01DRAFT_1296443</name>
</gene>